<reference evidence="1 2" key="1">
    <citation type="submission" date="2016-09" db="EMBL/GenBank/DDBJ databases">
        <title>Complete genome sequencing of Streptomyces lydicus 103 and metabolic pathways analysis of antibiotic biosynthesis.</title>
        <authorList>
            <person name="Jia N."/>
            <person name="Ding M.-Z."/>
            <person name="Gao F."/>
            <person name="Yuan Y.-J."/>
        </authorList>
    </citation>
    <scope>NUCLEOTIDE SEQUENCE [LARGE SCALE GENOMIC DNA]</scope>
    <source>
        <strain evidence="1 2">103</strain>
    </source>
</reference>
<organism evidence="1 2">
    <name type="scientific">Streptomyces lydicus</name>
    <dbReference type="NCBI Taxonomy" id="47763"/>
    <lineage>
        <taxon>Bacteria</taxon>
        <taxon>Bacillati</taxon>
        <taxon>Actinomycetota</taxon>
        <taxon>Actinomycetes</taxon>
        <taxon>Kitasatosporales</taxon>
        <taxon>Streptomycetaceae</taxon>
        <taxon>Streptomyces</taxon>
    </lineage>
</organism>
<evidence type="ECO:0000313" key="2">
    <source>
        <dbReference type="Proteomes" id="UP000094094"/>
    </source>
</evidence>
<keyword evidence="2" id="KW-1185">Reference proteome</keyword>
<dbReference type="RefSeq" id="WP_069572990.1">
    <property type="nucleotide sequence ID" value="NZ_CP017157.1"/>
</dbReference>
<proteinExistence type="predicted"/>
<dbReference type="AlphaFoldDB" id="A0A1D7VVJ3"/>
<dbReference type="OrthoDB" id="3698245at2"/>
<gene>
    <name evidence="1" type="ORF">SL103_34685</name>
</gene>
<dbReference type="KEGG" id="slc:SL103_34685"/>
<sequence>MSPLPHDDRAAVTAPGLSVTRITRIHPPAPARYDRHTVTRAPAHDPVRARQVVNALSTVASVVDECAPVRRRDLGHPRVLEDLDRVTVGCWGSVVQITDPAFGEDGISSCNLDDAFDQQVEDHPDARITGVCEMGFSETYAKYLVHVPGVPRVAADGWEDMDLTGDPVETLRAVGVTPGGTGSADVSLDDLEGFVWSAYLDVLACGLHVPFVNEQLRVSVFKVTRPADVRDAIEDVWHQH</sequence>
<accession>A0A1D7VVJ3</accession>
<protein>
    <submittedName>
        <fullName evidence="1">Uncharacterized protein</fullName>
    </submittedName>
</protein>
<name>A0A1D7VVJ3_9ACTN</name>
<dbReference type="EMBL" id="CP017157">
    <property type="protein sequence ID" value="AOP50714.1"/>
    <property type="molecule type" value="Genomic_DNA"/>
</dbReference>
<dbReference type="Proteomes" id="UP000094094">
    <property type="component" value="Chromosome"/>
</dbReference>
<evidence type="ECO:0000313" key="1">
    <source>
        <dbReference type="EMBL" id="AOP50714.1"/>
    </source>
</evidence>
<dbReference type="Pfam" id="PF19859">
    <property type="entry name" value="DUF6333"/>
    <property type="match status" value="1"/>
</dbReference>